<evidence type="ECO:0000256" key="11">
    <source>
        <dbReference type="ARBA" id="ARBA00022984"/>
    </source>
</evidence>
<dbReference type="CDD" id="cd02540">
    <property type="entry name" value="GT2_GlmU_N_bac"/>
    <property type="match status" value="1"/>
</dbReference>
<dbReference type="InterPro" id="IPR038009">
    <property type="entry name" value="GlmU_C_LbH"/>
</dbReference>
<feature type="binding site" evidence="18">
    <location>
        <position position="137"/>
    </location>
    <ligand>
        <name>UDP-N-acetyl-alpha-D-glucosamine</name>
        <dbReference type="ChEBI" id="CHEBI:57705"/>
    </ligand>
</feature>
<dbReference type="EC" id="2.3.1.157" evidence="18"/>
<feature type="binding site" evidence="18">
    <location>
        <position position="23"/>
    </location>
    <ligand>
        <name>UDP-N-acetyl-alpha-D-glucosamine</name>
        <dbReference type="ChEBI" id="CHEBI:57705"/>
    </ligand>
</feature>
<dbReference type="UniPathway" id="UPA00113">
    <property type="reaction ID" value="UER00532"/>
</dbReference>
<name>A0A4Y9VUM6_9PROT</name>
<comment type="similarity">
    <text evidence="2 18">In the C-terminal section; belongs to the transferase hexapeptide repeat family.</text>
</comment>
<evidence type="ECO:0000256" key="16">
    <source>
        <dbReference type="ARBA" id="ARBA00048493"/>
    </source>
</evidence>
<keyword evidence="22" id="KW-1185">Reference proteome</keyword>
<accession>A0A4Y9VUM6</accession>
<comment type="subunit">
    <text evidence="18">Homotrimer.</text>
</comment>
<sequence>MNKLNIVILAAGKGTRMHSDLPKVLHVVGAKPILAHVINCAKALQPNKIIVVYGFGGERVKDAFSGEEITWVNQAEQNGTGHAVQQALPHLDADADTLILLGDVPLVDVNACKRLIAQADNKLAILSFNKDDPTGYGRIVRDLGGEVHAIVEHKDATQAQRAIVEVNTGIMAMPNAYLKSWLSRITNNNAQGEYYLTDIVALAVADKVGVVAEITDDEWSVTGINAKADLAQIERVYQARIAQALLQQGVTLKDPARIDVRGDLHCGRDVEIDVNCVFEGNVTLGDRVKIAANCVIKNAVIAAGAQIAAFTHIDDTAVGENSRIGPFARLRPGTTLAADTHVGNFVELKNAQVDVGSKINHLSYVGDSTVGKVVNIGAGTITCNYDGANKFRTVIEDGAFIGSDSQLVAPITIGKNATIAAGSTITRDAPADALTFCRAKEQKSIMGWKRPQKIKK</sequence>
<feature type="binding site" evidence="18">
    <location>
        <position position="403"/>
    </location>
    <ligand>
        <name>acetyl-CoA</name>
        <dbReference type="ChEBI" id="CHEBI:57288"/>
    </ligand>
</feature>
<proteinExistence type="inferred from homology"/>
<comment type="function">
    <text evidence="17 18">Catalyzes the last two sequential reactions in the de novo biosynthetic pathway for UDP-N-acetylglucosamine (UDP-GlcNAc). The C-terminal domain catalyzes the transfer of acetyl group from acetyl coenzyme A to glucosamine-1-phosphate (GlcN-1-P) to produce N-acetylglucosamine-1-phosphate (GlcNAc-1-P), which is converted into UDP-GlcNAc by the transfer of uridine 5-monophosphate (from uridine 5-triphosphate), a reaction catalyzed by the N-terminal domain.</text>
</comment>
<comment type="similarity">
    <text evidence="3 18">In the N-terminal section; belongs to the N-acetylglucosamine-1-phosphate uridyltransferase family.</text>
</comment>
<feature type="binding site" evidence="18">
    <location>
        <position position="364"/>
    </location>
    <ligand>
        <name>UDP-N-acetyl-alpha-D-glucosamine</name>
        <dbReference type="ChEBI" id="CHEBI:57705"/>
    </ligand>
</feature>
<comment type="pathway">
    <text evidence="18">Nucleotide-sugar biosynthesis; UDP-N-acetyl-alpha-D-glucosamine biosynthesis; N-acetyl-alpha-D-glucosamine 1-phosphate from alpha-D-glucosamine 6-phosphate (route II): step 2/2.</text>
</comment>
<feature type="binding site" evidence="18">
    <location>
        <position position="225"/>
    </location>
    <ligand>
        <name>UDP-N-acetyl-alpha-D-glucosamine</name>
        <dbReference type="ChEBI" id="CHEBI:57705"/>
    </ligand>
</feature>
<keyword evidence="7 18" id="KW-0479">Metal-binding</keyword>
<dbReference type="Proteomes" id="UP000297706">
    <property type="component" value="Unassembled WGS sequence"/>
</dbReference>
<dbReference type="GO" id="GO:0000287">
    <property type="term" value="F:magnesium ion binding"/>
    <property type="evidence" value="ECO:0007669"/>
    <property type="project" value="UniProtKB-UniRule"/>
</dbReference>
<evidence type="ECO:0000256" key="3">
    <source>
        <dbReference type="ARBA" id="ARBA00007947"/>
    </source>
</evidence>
<comment type="caution">
    <text evidence="18">Lacks conserved residue(s) required for the propagation of feature annotation.</text>
</comment>
<feature type="region of interest" description="Pyrophosphorylase" evidence="18">
    <location>
        <begin position="1"/>
        <end position="227"/>
    </location>
</feature>
<evidence type="ECO:0000313" key="21">
    <source>
        <dbReference type="EMBL" id="TFW72498.1"/>
    </source>
</evidence>
<dbReference type="Gene3D" id="2.160.10.10">
    <property type="entry name" value="Hexapeptide repeat proteins"/>
    <property type="match status" value="1"/>
</dbReference>
<dbReference type="InterPro" id="IPR005882">
    <property type="entry name" value="Bifunctional_GlmU"/>
</dbReference>
<evidence type="ECO:0000256" key="15">
    <source>
        <dbReference type="ARBA" id="ARBA00048247"/>
    </source>
</evidence>
<dbReference type="HAMAP" id="MF_01631">
    <property type="entry name" value="GlmU"/>
    <property type="match status" value="1"/>
</dbReference>
<dbReference type="RefSeq" id="WP_135276551.1">
    <property type="nucleotide sequence ID" value="NZ_PQVH01000005.1"/>
</dbReference>
<feature type="binding site" evidence="18">
    <location>
        <position position="167"/>
    </location>
    <ligand>
        <name>UDP-N-acetyl-alpha-D-glucosamine</name>
        <dbReference type="ChEBI" id="CHEBI:57705"/>
    </ligand>
</feature>
<dbReference type="CDD" id="cd03353">
    <property type="entry name" value="LbH_GlmU_C"/>
    <property type="match status" value="1"/>
</dbReference>
<dbReference type="Gene3D" id="3.90.550.10">
    <property type="entry name" value="Spore Coat Polysaccharide Biosynthesis Protein SpsA, Chain A"/>
    <property type="match status" value="1"/>
</dbReference>
<keyword evidence="13 18" id="KW-0012">Acyltransferase</keyword>
<dbReference type="PANTHER" id="PTHR43584">
    <property type="entry name" value="NUCLEOTIDYL TRANSFERASE"/>
    <property type="match status" value="1"/>
</dbReference>
<comment type="pathway">
    <text evidence="18">Bacterial outer membrane biogenesis; LPS lipid A biosynthesis.</text>
</comment>
<dbReference type="UniPathway" id="UPA00973"/>
<gene>
    <name evidence="18 21" type="primary">glmU</name>
    <name evidence="21" type="ORF">C3Y98_02500</name>
</gene>
<dbReference type="GO" id="GO:0003977">
    <property type="term" value="F:UDP-N-acetylglucosamine diphosphorylase activity"/>
    <property type="evidence" value="ECO:0007669"/>
    <property type="project" value="UniProtKB-UniRule"/>
</dbReference>
<keyword evidence="14 18" id="KW-0961">Cell wall biogenesis/degradation</keyword>
<keyword evidence="6 18" id="KW-0548">Nucleotidyltransferase</keyword>
<feature type="active site" description="Proton acceptor" evidence="18">
    <location>
        <position position="361"/>
    </location>
</feature>
<dbReference type="Pfam" id="PF25087">
    <property type="entry name" value="GMPPB_C"/>
    <property type="match status" value="1"/>
</dbReference>
<evidence type="ECO:0000256" key="17">
    <source>
        <dbReference type="ARBA" id="ARBA00049628"/>
    </source>
</evidence>
<feature type="binding site" evidence="18">
    <location>
        <position position="103"/>
    </location>
    <ligand>
        <name>Mg(2+)</name>
        <dbReference type="ChEBI" id="CHEBI:18420"/>
    </ligand>
</feature>
<feature type="domain" description="MobA-like NTP transferase" evidence="19">
    <location>
        <begin position="7"/>
        <end position="134"/>
    </location>
</feature>
<feature type="binding site" evidence="18">
    <location>
        <begin position="79"/>
        <end position="80"/>
    </location>
    <ligand>
        <name>UDP-N-acetyl-alpha-D-glucosamine</name>
        <dbReference type="ChEBI" id="CHEBI:57705"/>
    </ligand>
</feature>
<dbReference type="Pfam" id="PF12804">
    <property type="entry name" value="NTP_transf_3"/>
    <property type="match status" value="1"/>
</dbReference>
<comment type="cofactor">
    <cofactor evidence="18">
        <name>Mg(2+)</name>
        <dbReference type="ChEBI" id="CHEBI:18420"/>
    </cofactor>
    <text evidence="18">Binds 1 Mg(2+) ion per subunit.</text>
</comment>
<feature type="binding site" evidence="18">
    <location>
        <position position="74"/>
    </location>
    <ligand>
        <name>UDP-N-acetyl-alpha-D-glucosamine</name>
        <dbReference type="ChEBI" id="CHEBI:57705"/>
    </ligand>
</feature>
<keyword evidence="4 18" id="KW-0963">Cytoplasm</keyword>
<comment type="catalytic activity">
    <reaction evidence="16 18">
        <text>N-acetyl-alpha-D-glucosamine 1-phosphate + UTP + H(+) = UDP-N-acetyl-alpha-D-glucosamine + diphosphate</text>
        <dbReference type="Rhea" id="RHEA:13509"/>
        <dbReference type="ChEBI" id="CHEBI:15378"/>
        <dbReference type="ChEBI" id="CHEBI:33019"/>
        <dbReference type="ChEBI" id="CHEBI:46398"/>
        <dbReference type="ChEBI" id="CHEBI:57705"/>
        <dbReference type="ChEBI" id="CHEBI:57776"/>
        <dbReference type="EC" id="2.7.7.23"/>
    </reaction>
</comment>
<comment type="caution">
    <text evidence="21">The sequence shown here is derived from an EMBL/GenBank/DDBJ whole genome shotgun (WGS) entry which is preliminary data.</text>
</comment>
<evidence type="ECO:0000256" key="13">
    <source>
        <dbReference type="ARBA" id="ARBA00023315"/>
    </source>
</evidence>
<keyword evidence="12 18" id="KW-0511">Multifunctional enzyme</keyword>
<feature type="domain" description="Mannose-1-phosphate guanyltransferase C-terminal" evidence="20">
    <location>
        <begin position="263"/>
        <end position="352"/>
    </location>
</feature>
<dbReference type="GO" id="GO:0016020">
    <property type="term" value="C:membrane"/>
    <property type="evidence" value="ECO:0007669"/>
    <property type="project" value="GOC"/>
</dbReference>
<dbReference type="InterPro" id="IPR001451">
    <property type="entry name" value="Hexapep"/>
</dbReference>
<feature type="region of interest" description="Linker" evidence="18">
    <location>
        <begin position="228"/>
        <end position="248"/>
    </location>
</feature>
<dbReference type="GO" id="GO:0009245">
    <property type="term" value="P:lipid A biosynthetic process"/>
    <property type="evidence" value="ECO:0007669"/>
    <property type="project" value="UniProtKB-UniRule"/>
</dbReference>
<dbReference type="InterPro" id="IPR029044">
    <property type="entry name" value="Nucleotide-diphossugar_trans"/>
</dbReference>
<dbReference type="GO" id="GO:0008360">
    <property type="term" value="P:regulation of cell shape"/>
    <property type="evidence" value="ECO:0007669"/>
    <property type="project" value="UniProtKB-KW"/>
</dbReference>
<dbReference type="GO" id="GO:0006048">
    <property type="term" value="P:UDP-N-acetylglucosamine biosynthetic process"/>
    <property type="evidence" value="ECO:0007669"/>
    <property type="project" value="UniProtKB-UniPathway"/>
</dbReference>
<comment type="pathway">
    <text evidence="18">Nucleotide-sugar biosynthesis; UDP-N-acetyl-alpha-D-glucosamine biosynthesis; UDP-N-acetyl-alpha-D-glucosamine from N-acetyl-alpha-D-glucosamine 1-phosphate: step 1/1.</text>
</comment>
<evidence type="ECO:0000259" key="20">
    <source>
        <dbReference type="Pfam" id="PF25087"/>
    </source>
</evidence>
<feature type="region of interest" description="N-acetyltransferase" evidence="18">
    <location>
        <begin position="249"/>
        <end position="456"/>
    </location>
</feature>
<evidence type="ECO:0000256" key="6">
    <source>
        <dbReference type="ARBA" id="ARBA00022695"/>
    </source>
</evidence>
<reference evidence="21 22" key="1">
    <citation type="submission" date="2018-02" db="EMBL/GenBank/DDBJ databases">
        <title>A novel lanthanide dependent methylotroph, Methylotenera sp. La3113.</title>
        <authorList>
            <person name="Lv H."/>
            <person name="Tani A."/>
        </authorList>
    </citation>
    <scope>NUCLEOTIDE SEQUENCE [LARGE SCALE GENOMIC DNA]</scope>
    <source>
        <strain evidence="21 22">La3113</strain>
    </source>
</reference>
<dbReference type="InterPro" id="IPR056729">
    <property type="entry name" value="GMPPB_C"/>
</dbReference>
<evidence type="ECO:0000256" key="4">
    <source>
        <dbReference type="ARBA" id="ARBA00022490"/>
    </source>
</evidence>
<evidence type="ECO:0000313" key="22">
    <source>
        <dbReference type="Proteomes" id="UP000297706"/>
    </source>
</evidence>
<dbReference type="AlphaFoldDB" id="A0A4Y9VUM6"/>
<feature type="binding site" evidence="18">
    <location>
        <position position="225"/>
    </location>
    <ligand>
        <name>Mg(2+)</name>
        <dbReference type="ChEBI" id="CHEBI:18420"/>
    </ligand>
</feature>
<evidence type="ECO:0000259" key="19">
    <source>
        <dbReference type="Pfam" id="PF12804"/>
    </source>
</evidence>
<feature type="binding site" evidence="18">
    <location>
        <position position="421"/>
    </location>
    <ligand>
        <name>acetyl-CoA</name>
        <dbReference type="ChEBI" id="CHEBI:57288"/>
    </ligand>
</feature>
<dbReference type="SUPFAM" id="SSF53448">
    <property type="entry name" value="Nucleotide-diphospho-sugar transferases"/>
    <property type="match status" value="1"/>
</dbReference>
<feature type="binding site" evidence="18">
    <location>
        <begin position="384"/>
        <end position="385"/>
    </location>
    <ligand>
        <name>acetyl-CoA</name>
        <dbReference type="ChEBI" id="CHEBI:57288"/>
    </ligand>
</feature>
<keyword evidence="5 18" id="KW-0808">Transferase</keyword>
<dbReference type="Pfam" id="PF00132">
    <property type="entry name" value="Hexapep"/>
    <property type="match status" value="1"/>
</dbReference>
<dbReference type="InterPro" id="IPR025877">
    <property type="entry name" value="MobA-like_NTP_Trfase"/>
</dbReference>
<dbReference type="GO" id="GO:0009252">
    <property type="term" value="P:peptidoglycan biosynthetic process"/>
    <property type="evidence" value="ECO:0007669"/>
    <property type="project" value="UniProtKB-UniRule"/>
</dbReference>
<dbReference type="GO" id="GO:0000902">
    <property type="term" value="P:cell morphogenesis"/>
    <property type="evidence" value="ECO:0007669"/>
    <property type="project" value="UniProtKB-UniRule"/>
</dbReference>
<feature type="binding site" evidence="18">
    <location>
        <position position="349"/>
    </location>
    <ligand>
        <name>UDP-N-acetyl-alpha-D-glucosamine</name>
        <dbReference type="ChEBI" id="CHEBI:57705"/>
    </ligand>
</feature>
<evidence type="ECO:0000256" key="12">
    <source>
        <dbReference type="ARBA" id="ARBA00023268"/>
    </source>
</evidence>
<dbReference type="EC" id="2.7.7.23" evidence="18"/>
<dbReference type="InterPro" id="IPR011004">
    <property type="entry name" value="Trimer_LpxA-like_sf"/>
</dbReference>
<organism evidence="21 22">
    <name type="scientific">Methylotenera oryzisoli</name>
    <dbReference type="NCBI Taxonomy" id="2080758"/>
    <lineage>
        <taxon>Bacteria</taxon>
        <taxon>Pseudomonadati</taxon>
        <taxon>Pseudomonadota</taxon>
        <taxon>Betaproteobacteria</taxon>
        <taxon>Nitrosomonadales</taxon>
        <taxon>Methylophilaceae</taxon>
        <taxon>Methylotenera</taxon>
    </lineage>
</organism>
<feature type="binding site" evidence="18">
    <location>
        <position position="375"/>
    </location>
    <ligand>
        <name>UDP-N-acetyl-alpha-D-glucosamine</name>
        <dbReference type="ChEBI" id="CHEBI:57705"/>
    </ligand>
</feature>
<feature type="binding site" evidence="18">
    <location>
        <position position="152"/>
    </location>
    <ligand>
        <name>UDP-N-acetyl-alpha-D-glucosamine</name>
        <dbReference type="ChEBI" id="CHEBI:57705"/>
    </ligand>
</feature>
<evidence type="ECO:0000256" key="18">
    <source>
        <dbReference type="HAMAP-Rule" id="MF_01631"/>
    </source>
</evidence>
<feature type="binding site" evidence="18">
    <location>
        <position position="378"/>
    </location>
    <ligand>
        <name>acetyl-CoA</name>
        <dbReference type="ChEBI" id="CHEBI:57288"/>
    </ligand>
</feature>
<feature type="binding site" evidence="18">
    <location>
        <position position="438"/>
    </location>
    <ligand>
        <name>acetyl-CoA</name>
        <dbReference type="ChEBI" id="CHEBI:57288"/>
    </ligand>
</feature>
<dbReference type="EMBL" id="PQVH01000005">
    <property type="protein sequence ID" value="TFW72498.1"/>
    <property type="molecule type" value="Genomic_DNA"/>
</dbReference>
<dbReference type="GO" id="GO:0019134">
    <property type="term" value="F:glucosamine-1-phosphate N-acetyltransferase activity"/>
    <property type="evidence" value="ECO:0007669"/>
    <property type="project" value="UniProtKB-UniRule"/>
</dbReference>
<feature type="binding site" evidence="18">
    <location>
        <position position="331"/>
    </location>
    <ligand>
        <name>UDP-N-acetyl-alpha-D-glucosamine</name>
        <dbReference type="ChEBI" id="CHEBI:57705"/>
    </ligand>
</feature>
<keyword evidence="11 18" id="KW-0573">Peptidoglycan synthesis</keyword>
<evidence type="ECO:0000256" key="2">
    <source>
        <dbReference type="ARBA" id="ARBA00007707"/>
    </source>
</evidence>
<evidence type="ECO:0000256" key="10">
    <source>
        <dbReference type="ARBA" id="ARBA00022960"/>
    </source>
</evidence>
<feature type="binding site" evidence="18">
    <location>
        <begin position="9"/>
        <end position="12"/>
    </location>
    <ligand>
        <name>UDP-N-acetyl-alpha-D-glucosamine</name>
        <dbReference type="ChEBI" id="CHEBI:57705"/>
    </ligand>
</feature>
<evidence type="ECO:0000256" key="9">
    <source>
        <dbReference type="ARBA" id="ARBA00022842"/>
    </source>
</evidence>
<comment type="catalytic activity">
    <reaction evidence="15 18">
        <text>alpha-D-glucosamine 1-phosphate + acetyl-CoA = N-acetyl-alpha-D-glucosamine 1-phosphate + CoA + H(+)</text>
        <dbReference type="Rhea" id="RHEA:13725"/>
        <dbReference type="ChEBI" id="CHEBI:15378"/>
        <dbReference type="ChEBI" id="CHEBI:57287"/>
        <dbReference type="ChEBI" id="CHEBI:57288"/>
        <dbReference type="ChEBI" id="CHEBI:57776"/>
        <dbReference type="ChEBI" id="CHEBI:58516"/>
        <dbReference type="EC" id="2.3.1.157"/>
    </reaction>
</comment>
<keyword evidence="8 18" id="KW-0677">Repeat</keyword>
<dbReference type="InterPro" id="IPR050065">
    <property type="entry name" value="GlmU-like"/>
</dbReference>
<evidence type="ECO:0000256" key="7">
    <source>
        <dbReference type="ARBA" id="ARBA00022723"/>
    </source>
</evidence>
<dbReference type="OrthoDB" id="9775031at2"/>
<evidence type="ECO:0000256" key="8">
    <source>
        <dbReference type="ARBA" id="ARBA00022737"/>
    </source>
</evidence>
<comment type="subcellular location">
    <subcellularLocation>
        <location evidence="1 18">Cytoplasm</location>
    </subcellularLocation>
</comment>
<evidence type="ECO:0000256" key="1">
    <source>
        <dbReference type="ARBA" id="ARBA00004496"/>
    </source>
</evidence>
<evidence type="ECO:0000256" key="5">
    <source>
        <dbReference type="ARBA" id="ARBA00022679"/>
    </source>
</evidence>
<dbReference type="GO" id="GO:0005737">
    <property type="term" value="C:cytoplasm"/>
    <property type="evidence" value="ECO:0007669"/>
    <property type="project" value="UniProtKB-SubCell"/>
</dbReference>
<protein>
    <recommendedName>
        <fullName evidence="18">Bifunctional protein GlmU</fullName>
    </recommendedName>
    <domain>
        <recommendedName>
            <fullName evidence="18">UDP-N-acetylglucosamine pyrophosphorylase</fullName>
            <ecNumber evidence="18">2.7.7.23</ecNumber>
        </recommendedName>
        <alternativeName>
            <fullName evidence="18">N-acetylglucosamine-1-phosphate uridyltransferase</fullName>
        </alternativeName>
    </domain>
    <domain>
        <recommendedName>
            <fullName evidence="18">Glucosamine-1-phosphate N-acetyltransferase</fullName>
            <ecNumber evidence="18">2.3.1.157</ecNumber>
        </recommendedName>
    </domain>
</protein>
<keyword evidence="9 18" id="KW-0460">Magnesium</keyword>
<dbReference type="PANTHER" id="PTHR43584:SF3">
    <property type="entry name" value="BIFUNCTIONAL PROTEIN GLMU"/>
    <property type="match status" value="1"/>
</dbReference>
<dbReference type="NCBIfam" id="TIGR01173">
    <property type="entry name" value="glmU"/>
    <property type="match status" value="1"/>
</dbReference>
<evidence type="ECO:0000256" key="14">
    <source>
        <dbReference type="ARBA" id="ARBA00023316"/>
    </source>
</evidence>
<keyword evidence="10 18" id="KW-0133">Cell shape</keyword>
<dbReference type="SUPFAM" id="SSF51161">
    <property type="entry name" value="Trimeric LpxA-like enzymes"/>
    <property type="match status" value="1"/>
</dbReference>
<dbReference type="GO" id="GO:0071555">
    <property type="term" value="P:cell wall organization"/>
    <property type="evidence" value="ECO:0007669"/>
    <property type="project" value="UniProtKB-KW"/>
</dbReference>